<feature type="transmembrane region" description="Helical" evidence="1">
    <location>
        <begin position="33"/>
        <end position="50"/>
    </location>
</feature>
<dbReference type="AlphaFoldDB" id="A0AA42CUY8"/>
<organism evidence="2 3">
    <name type="scientific">Larsenimonas rhizosphaerae</name>
    <dbReference type="NCBI Taxonomy" id="2944682"/>
    <lineage>
        <taxon>Bacteria</taxon>
        <taxon>Pseudomonadati</taxon>
        <taxon>Pseudomonadota</taxon>
        <taxon>Gammaproteobacteria</taxon>
        <taxon>Oceanospirillales</taxon>
        <taxon>Halomonadaceae</taxon>
        <taxon>Larsenimonas</taxon>
    </lineage>
</organism>
<sequence length="122" mass="13564">MRTLFKTALLLAALMTIWLALLGGGGRALTSGAVIFMIWGVSPYAVLWSLDRWLMKGAAPRVMLALGLLISLPGIYAYLDIIFFHPHNDGGFTFLITPFIQWIMVVAGGGGVYWLQYRRRMS</sequence>
<evidence type="ECO:0000313" key="3">
    <source>
        <dbReference type="Proteomes" id="UP001165678"/>
    </source>
</evidence>
<keyword evidence="1" id="KW-0472">Membrane</keyword>
<keyword evidence="3" id="KW-1185">Reference proteome</keyword>
<feature type="transmembrane region" description="Helical" evidence="1">
    <location>
        <begin position="62"/>
        <end position="79"/>
    </location>
</feature>
<dbReference type="EMBL" id="JAPIVE010000003">
    <property type="protein sequence ID" value="MCX2524884.1"/>
    <property type="molecule type" value="Genomic_DNA"/>
</dbReference>
<dbReference type="RefSeq" id="WP_265896526.1">
    <property type="nucleotide sequence ID" value="NZ_JAPIVE010000003.1"/>
</dbReference>
<name>A0AA42CUY8_9GAMM</name>
<dbReference type="Proteomes" id="UP001165678">
    <property type="component" value="Unassembled WGS sequence"/>
</dbReference>
<protein>
    <submittedName>
        <fullName evidence="2">Uncharacterized protein</fullName>
    </submittedName>
</protein>
<evidence type="ECO:0000313" key="2">
    <source>
        <dbReference type="EMBL" id="MCX2524884.1"/>
    </source>
</evidence>
<proteinExistence type="predicted"/>
<gene>
    <name evidence="2" type="ORF">OQ287_11590</name>
</gene>
<evidence type="ECO:0000256" key="1">
    <source>
        <dbReference type="SAM" id="Phobius"/>
    </source>
</evidence>
<reference evidence="2" key="1">
    <citation type="submission" date="2022-11" db="EMBL/GenBank/DDBJ databases">
        <title>Larsenimonas rhizosphaerae sp. nov., isolated from a tidal mudflat.</title>
        <authorList>
            <person name="Lee S.D."/>
            <person name="Kim I.S."/>
        </authorList>
    </citation>
    <scope>NUCLEOTIDE SEQUENCE</scope>
    <source>
        <strain evidence="2">GH2-1</strain>
    </source>
</reference>
<keyword evidence="1" id="KW-0812">Transmembrane</keyword>
<accession>A0AA42CUY8</accession>
<feature type="transmembrane region" description="Helical" evidence="1">
    <location>
        <begin position="91"/>
        <end position="115"/>
    </location>
</feature>
<comment type="caution">
    <text evidence="2">The sequence shown here is derived from an EMBL/GenBank/DDBJ whole genome shotgun (WGS) entry which is preliminary data.</text>
</comment>
<keyword evidence="1" id="KW-1133">Transmembrane helix</keyword>